<feature type="repeat" description="RCC1" evidence="3">
    <location>
        <begin position="276"/>
        <end position="328"/>
    </location>
</feature>
<feature type="repeat" description="RCC1" evidence="3">
    <location>
        <begin position="227"/>
        <end position="275"/>
    </location>
</feature>
<keyword evidence="7" id="KW-1185">Reference proteome</keyword>
<protein>
    <submittedName>
        <fullName evidence="6">X-linked retinitis pigmentosa GTPase regulator-like isoform X2</fullName>
    </submittedName>
</protein>
<evidence type="ECO:0000256" key="1">
    <source>
        <dbReference type="ARBA" id="ARBA00022658"/>
    </source>
</evidence>
<organism evidence="6 7">
    <name type="scientific">Brachionus plicatilis</name>
    <name type="common">Marine rotifer</name>
    <name type="synonym">Brachionus muelleri</name>
    <dbReference type="NCBI Taxonomy" id="10195"/>
    <lineage>
        <taxon>Eukaryota</taxon>
        <taxon>Metazoa</taxon>
        <taxon>Spiralia</taxon>
        <taxon>Gnathifera</taxon>
        <taxon>Rotifera</taxon>
        <taxon>Eurotatoria</taxon>
        <taxon>Monogononta</taxon>
        <taxon>Pseudotrocha</taxon>
        <taxon>Ploima</taxon>
        <taxon>Brachionidae</taxon>
        <taxon>Brachionus</taxon>
    </lineage>
</organism>
<dbReference type="AlphaFoldDB" id="A0A3M7QB88"/>
<dbReference type="PROSITE" id="PS50012">
    <property type="entry name" value="RCC1_3"/>
    <property type="match status" value="6"/>
</dbReference>
<dbReference type="GO" id="GO:0005737">
    <property type="term" value="C:cytoplasm"/>
    <property type="evidence" value="ECO:0007669"/>
    <property type="project" value="TreeGrafter"/>
</dbReference>
<evidence type="ECO:0000256" key="3">
    <source>
        <dbReference type="PROSITE-ProRule" id="PRU00235"/>
    </source>
</evidence>
<feature type="domain" description="RCC1-like" evidence="5">
    <location>
        <begin position="51"/>
        <end position="378"/>
    </location>
</feature>
<dbReference type="InterPro" id="IPR009091">
    <property type="entry name" value="RCC1/BLIP-II"/>
</dbReference>
<keyword evidence="2" id="KW-0677">Repeat</keyword>
<feature type="repeat" description="RCC1" evidence="3">
    <location>
        <begin position="70"/>
        <end position="121"/>
    </location>
</feature>
<comment type="caution">
    <text evidence="6">The sequence shown here is derived from an EMBL/GenBank/DDBJ whole genome shotgun (WGS) entry which is preliminary data.</text>
</comment>
<dbReference type="Proteomes" id="UP000276133">
    <property type="component" value="Unassembled WGS sequence"/>
</dbReference>
<feature type="compositionally biased region" description="Basic and acidic residues" evidence="4">
    <location>
        <begin position="464"/>
        <end position="509"/>
    </location>
</feature>
<feature type="repeat" description="RCC1" evidence="3">
    <location>
        <begin position="177"/>
        <end position="226"/>
    </location>
</feature>
<dbReference type="SUPFAM" id="SSF50985">
    <property type="entry name" value="RCC1/BLIP-II"/>
    <property type="match status" value="1"/>
</dbReference>
<feature type="region of interest" description="Disordered" evidence="4">
    <location>
        <begin position="464"/>
        <end position="679"/>
    </location>
</feature>
<feature type="compositionally biased region" description="Basic and acidic residues" evidence="4">
    <location>
        <begin position="389"/>
        <end position="409"/>
    </location>
</feature>
<feature type="region of interest" description="Disordered" evidence="4">
    <location>
        <begin position="389"/>
        <end position="449"/>
    </location>
</feature>
<dbReference type="PROSITE" id="PS00626">
    <property type="entry name" value="RCC1_2"/>
    <property type="match status" value="2"/>
</dbReference>
<dbReference type="STRING" id="10195.A0A3M7QB88"/>
<feature type="repeat" description="RCC1" evidence="3">
    <location>
        <begin position="122"/>
        <end position="176"/>
    </location>
</feature>
<gene>
    <name evidence="6" type="ORF">BpHYR1_012023</name>
</gene>
<dbReference type="InterPro" id="IPR058923">
    <property type="entry name" value="RCC1-like_dom"/>
</dbReference>
<evidence type="ECO:0000256" key="4">
    <source>
        <dbReference type="SAM" id="MobiDB-lite"/>
    </source>
</evidence>
<feature type="compositionally biased region" description="Basic and acidic residues" evidence="4">
    <location>
        <begin position="560"/>
        <end position="571"/>
    </location>
</feature>
<dbReference type="InterPro" id="IPR051553">
    <property type="entry name" value="Ran_GTPase-activating"/>
</dbReference>
<dbReference type="PRINTS" id="PR00633">
    <property type="entry name" value="RCCNDNSATION"/>
</dbReference>
<evidence type="ECO:0000313" key="6">
    <source>
        <dbReference type="EMBL" id="RNA08583.1"/>
    </source>
</evidence>
<name>A0A3M7QB88_BRAPC</name>
<dbReference type="Pfam" id="PF25390">
    <property type="entry name" value="WD40_RLD"/>
    <property type="match status" value="1"/>
</dbReference>
<dbReference type="PANTHER" id="PTHR45982">
    <property type="entry name" value="REGULATOR OF CHROMOSOME CONDENSATION"/>
    <property type="match status" value="1"/>
</dbReference>
<accession>A0A3M7QB88</accession>
<sequence length="679" mass="76893">MSYYARPSGNYSHRSMDNTTNDLLEDIPEYGSAFVCGKSRFEEGKFHVRDDPIIEIACGDEHTGVVTERGRVFMFGSNNWGQLGLGHENNVEKPSCVKAMKHEKVLLIACGRNHTILATDKGNIYSFGSNSEGQLGFGESFQDPFSNIPKIVEKIEPQEWLMLGAGSGHSVALSKSGEVYVWGSNENGEIGLGKVIEQFSPRMVPLDYRVSFIACGYYHTTLISKKGRLYTSGSNEYGQLGHSDHNKRFSEVLSIDEPITFVSCGGQHSVIIGASGRAYSFGDGSKGQLGNGEDVDRSKVPEQITFFRRKKIVQVACGECHSVFITETGEMYASGDNRYGKLGLSQKIFNTNQFNPVLVDKFKALMIENVACGGCHMILIGKLRIPKRNDSDDSIKEKGYSDRRKDLSRRTPSPSPYAREKIRKNSKRKDSDSDEEAEKTFNRTHTLTRDNAFVPLSELNLKKAAEEKSRNRYKNSDNEDERSYQRDRKTDSRHLGTSRNNDDEKDSRLKGIKSNRNRTSSNSDDETFYNNNKKSFLKPPVKKITDFDTETPFLSRPKIKNSDDSDKELKKPSGSPKSQNFRNLSRFNTKSFSDDEIPRSSYLNDRARIQKPNSTYLRDSVRNDSQERFPRSKRDSLLDDKRASSKTNVRESMKQEKDKSDKKKNEKPKEKPFKICSIL</sequence>
<dbReference type="InterPro" id="IPR000408">
    <property type="entry name" value="Reg_chr_condens"/>
</dbReference>
<proteinExistence type="predicted"/>
<evidence type="ECO:0000256" key="2">
    <source>
        <dbReference type="ARBA" id="ARBA00022737"/>
    </source>
</evidence>
<dbReference type="GO" id="GO:0005085">
    <property type="term" value="F:guanyl-nucleotide exchange factor activity"/>
    <property type="evidence" value="ECO:0007669"/>
    <property type="project" value="TreeGrafter"/>
</dbReference>
<evidence type="ECO:0000313" key="7">
    <source>
        <dbReference type="Proteomes" id="UP000276133"/>
    </source>
</evidence>
<feature type="compositionally biased region" description="Polar residues" evidence="4">
    <location>
        <begin position="575"/>
        <end position="591"/>
    </location>
</feature>
<dbReference type="PANTHER" id="PTHR45982:SF10">
    <property type="entry name" value="RETINITIS PIGMENTOSA GTPASE REGULATOR"/>
    <property type="match status" value="1"/>
</dbReference>
<dbReference type="OrthoDB" id="10253607at2759"/>
<reference evidence="6 7" key="1">
    <citation type="journal article" date="2018" name="Sci. Rep.">
        <title>Genomic signatures of local adaptation to the degree of environmental predictability in rotifers.</title>
        <authorList>
            <person name="Franch-Gras L."/>
            <person name="Hahn C."/>
            <person name="Garcia-Roger E.M."/>
            <person name="Carmona M.J."/>
            <person name="Serra M."/>
            <person name="Gomez A."/>
        </authorList>
    </citation>
    <scope>NUCLEOTIDE SEQUENCE [LARGE SCALE GENOMIC DNA]</scope>
    <source>
        <strain evidence="6">HYR1</strain>
    </source>
</reference>
<keyword evidence="1" id="KW-0344">Guanine-nucleotide releasing factor</keyword>
<evidence type="ECO:0000259" key="5">
    <source>
        <dbReference type="Pfam" id="PF25390"/>
    </source>
</evidence>
<dbReference type="EMBL" id="REGN01006693">
    <property type="protein sequence ID" value="RNA08583.1"/>
    <property type="molecule type" value="Genomic_DNA"/>
</dbReference>
<dbReference type="Gene3D" id="2.130.10.30">
    <property type="entry name" value="Regulator of chromosome condensation 1/beta-lactamase-inhibitor protein II"/>
    <property type="match status" value="1"/>
</dbReference>
<feature type="compositionally biased region" description="Basic and acidic residues" evidence="4">
    <location>
        <begin position="619"/>
        <end position="673"/>
    </location>
</feature>
<feature type="repeat" description="RCC1" evidence="3">
    <location>
        <begin position="329"/>
        <end position="383"/>
    </location>
</feature>